<feature type="transmembrane region" description="Helical" evidence="6">
    <location>
        <begin position="58"/>
        <end position="79"/>
    </location>
</feature>
<feature type="transmembrane region" description="Helical" evidence="6">
    <location>
        <begin position="91"/>
        <end position="112"/>
    </location>
</feature>
<name>A0A430ABW9_9ENTE</name>
<dbReference type="InterPro" id="IPR015867">
    <property type="entry name" value="N-reg_PII/ATP_PRibTrfase_C"/>
</dbReference>
<dbReference type="AlphaFoldDB" id="A0A430ABW9"/>
<feature type="domain" description="DUF2179" evidence="7">
    <location>
        <begin position="229"/>
        <end position="283"/>
    </location>
</feature>
<comment type="subcellular location">
    <subcellularLocation>
        <location evidence="1">Cell membrane</location>
        <topology evidence="1">Multi-pass membrane protein</topology>
    </subcellularLocation>
</comment>
<proteinExistence type="predicted"/>
<dbReference type="Gene3D" id="3.30.70.120">
    <property type="match status" value="1"/>
</dbReference>
<feature type="transmembrane region" description="Helical" evidence="6">
    <location>
        <begin position="159"/>
        <end position="176"/>
    </location>
</feature>
<reference evidence="8 9" key="1">
    <citation type="submission" date="2017-05" db="EMBL/GenBank/DDBJ databases">
        <title>Vagococcus spp. assemblies.</title>
        <authorList>
            <person name="Gulvik C.A."/>
        </authorList>
    </citation>
    <scope>NUCLEOTIDE SEQUENCE [LARGE SCALE GENOMIC DNA]</scope>
    <source>
        <strain evidence="8 9">CCUG 41755</strain>
    </source>
</reference>
<gene>
    <name evidence="8" type="ORF">CBF31_01060</name>
</gene>
<dbReference type="InterPro" id="IPR003740">
    <property type="entry name" value="YitT"/>
</dbReference>
<keyword evidence="3 6" id="KW-0812">Transmembrane</keyword>
<dbReference type="PIRSF" id="PIRSF006483">
    <property type="entry name" value="Membrane_protein_YitT"/>
    <property type="match status" value="1"/>
</dbReference>
<sequence>MQTNLKWTFKNELLTKLIVVVVTGILAAVSLNIFLIPANVFSAGLNGVAQLVSGAFDMYLGMTINTGILIFVLNIPIFLISWLKLGKEATVYSFLTVVSMSVFTMIIPQYSITDNVLLNTVAGGVVVGLGAGLCLVFGFTTGGLDIIALVVAKTTGKTVGSLLFLQNLLIILVSGLMYDWETALYTIISIFCLTQIVDKMHTGSQKMTAFIISSKSDEIKAAIHSAIPRGMTLLPGRGGFTNQENTVIMMVVSKYELYDLEKLVYEIDEKAFVNIVPTQSVMGQFLNEDEQREHRKALQTK</sequence>
<dbReference type="GO" id="GO:0005886">
    <property type="term" value="C:plasma membrane"/>
    <property type="evidence" value="ECO:0007669"/>
    <property type="project" value="UniProtKB-SubCell"/>
</dbReference>
<dbReference type="RefSeq" id="WP_126830093.1">
    <property type="nucleotide sequence ID" value="NZ_CBCRYB010000006.1"/>
</dbReference>
<dbReference type="OrthoDB" id="2417289at2"/>
<feature type="transmembrane region" description="Helical" evidence="6">
    <location>
        <begin position="124"/>
        <end position="152"/>
    </location>
</feature>
<dbReference type="InterPro" id="IPR019264">
    <property type="entry name" value="DUF2179"/>
</dbReference>
<evidence type="ECO:0000256" key="2">
    <source>
        <dbReference type="ARBA" id="ARBA00022475"/>
    </source>
</evidence>
<keyword evidence="9" id="KW-1185">Reference proteome</keyword>
<keyword evidence="4 6" id="KW-1133">Transmembrane helix</keyword>
<evidence type="ECO:0000313" key="8">
    <source>
        <dbReference type="EMBL" id="RSU04638.1"/>
    </source>
</evidence>
<feature type="transmembrane region" description="Helical" evidence="6">
    <location>
        <begin position="17"/>
        <end position="38"/>
    </location>
</feature>
<evidence type="ECO:0000256" key="3">
    <source>
        <dbReference type="ARBA" id="ARBA00022692"/>
    </source>
</evidence>
<evidence type="ECO:0000256" key="6">
    <source>
        <dbReference type="SAM" id="Phobius"/>
    </source>
</evidence>
<evidence type="ECO:0000256" key="4">
    <source>
        <dbReference type="ARBA" id="ARBA00022989"/>
    </source>
</evidence>
<dbReference type="PANTHER" id="PTHR33545">
    <property type="entry name" value="UPF0750 MEMBRANE PROTEIN YITT-RELATED"/>
    <property type="match status" value="1"/>
</dbReference>
<evidence type="ECO:0000313" key="9">
    <source>
        <dbReference type="Proteomes" id="UP000287101"/>
    </source>
</evidence>
<keyword evidence="2" id="KW-1003">Cell membrane</keyword>
<organism evidence="8 9">
    <name type="scientific">Vagococcus fessus</name>
    <dbReference type="NCBI Taxonomy" id="120370"/>
    <lineage>
        <taxon>Bacteria</taxon>
        <taxon>Bacillati</taxon>
        <taxon>Bacillota</taxon>
        <taxon>Bacilli</taxon>
        <taxon>Lactobacillales</taxon>
        <taxon>Enterococcaceae</taxon>
        <taxon>Vagococcus</taxon>
    </lineage>
</organism>
<dbReference type="Pfam" id="PF10035">
    <property type="entry name" value="DUF2179"/>
    <property type="match status" value="1"/>
</dbReference>
<dbReference type="EMBL" id="NGJY01000001">
    <property type="protein sequence ID" value="RSU04638.1"/>
    <property type="molecule type" value="Genomic_DNA"/>
</dbReference>
<evidence type="ECO:0000256" key="5">
    <source>
        <dbReference type="ARBA" id="ARBA00023136"/>
    </source>
</evidence>
<dbReference type="Proteomes" id="UP000287101">
    <property type="component" value="Unassembled WGS sequence"/>
</dbReference>
<dbReference type="CDD" id="cd16380">
    <property type="entry name" value="YitT_C"/>
    <property type="match status" value="1"/>
</dbReference>
<dbReference type="Pfam" id="PF02588">
    <property type="entry name" value="YitT_membrane"/>
    <property type="match status" value="1"/>
</dbReference>
<dbReference type="InterPro" id="IPR051461">
    <property type="entry name" value="UPF0750_membrane"/>
</dbReference>
<protein>
    <recommendedName>
        <fullName evidence="7">DUF2179 domain-containing protein</fullName>
    </recommendedName>
</protein>
<dbReference type="PANTHER" id="PTHR33545:SF5">
    <property type="entry name" value="UPF0750 MEMBRANE PROTEIN YITT"/>
    <property type="match status" value="1"/>
</dbReference>
<keyword evidence="5 6" id="KW-0472">Membrane</keyword>
<accession>A0A430ABW9</accession>
<comment type="caution">
    <text evidence="8">The sequence shown here is derived from an EMBL/GenBank/DDBJ whole genome shotgun (WGS) entry which is preliminary data.</text>
</comment>
<evidence type="ECO:0000259" key="7">
    <source>
        <dbReference type="Pfam" id="PF10035"/>
    </source>
</evidence>
<evidence type="ECO:0000256" key="1">
    <source>
        <dbReference type="ARBA" id="ARBA00004651"/>
    </source>
</evidence>